<dbReference type="Proteomes" id="UP000289708">
    <property type="component" value="Unassembled WGS sequence"/>
</dbReference>
<protein>
    <submittedName>
        <fullName evidence="1">Uncharacterized protein</fullName>
    </submittedName>
</protein>
<keyword evidence="2" id="KW-1185">Reference proteome</keyword>
<dbReference type="AlphaFoldDB" id="A0A4Q0M4K2"/>
<sequence>MNNNADIAAVVATAVTAIEKATLLIGTKNSGIDDRQIRKLREAIDQLELRLNEKKRMLDADGA</sequence>
<evidence type="ECO:0000313" key="1">
    <source>
        <dbReference type="EMBL" id="RXF67566.1"/>
    </source>
</evidence>
<evidence type="ECO:0000313" key="2">
    <source>
        <dbReference type="Proteomes" id="UP000289708"/>
    </source>
</evidence>
<dbReference type="RefSeq" id="WP_128779468.1">
    <property type="nucleotide sequence ID" value="NZ_RYFI01000032.1"/>
</dbReference>
<name>A0A4Q0M4K2_9HYPH</name>
<accession>A0A4Q0M4K2</accession>
<proteinExistence type="predicted"/>
<dbReference type="EMBL" id="RYFI01000032">
    <property type="protein sequence ID" value="RXF67566.1"/>
    <property type="molecule type" value="Genomic_DNA"/>
</dbReference>
<organism evidence="1 2">
    <name type="scientific">Hansschlegelia zhihuaiae</name>
    <dbReference type="NCBI Taxonomy" id="405005"/>
    <lineage>
        <taxon>Bacteria</taxon>
        <taxon>Pseudomonadati</taxon>
        <taxon>Pseudomonadota</taxon>
        <taxon>Alphaproteobacteria</taxon>
        <taxon>Hyphomicrobiales</taxon>
        <taxon>Methylopilaceae</taxon>
        <taxon>Hansschlegelia</taxon>
    </lineage>
</organism>
<comment type="caution">
    <text evidence="1">The sequence shown here is derived from an EMBL/GenBank/DDBJ whole genome shotgun (WGS) entry which is preliminary data.</text>
</comment>
<reference evidence="1 2" key="1">
    <citation type="submission" date="2018-12" db="EMBL/GenBank/DDBJ databases">
        <title>bacterium Hansschlegelia zhihuaiae S113.</title>
        <authorList>
            <person name="He J."/>
        </authorList>
    </citation>
    <scope>NUCLEOTIDE SEQUENCE [LARGE SCALE GENOMIC DNA]</scope>
    <source>
        <strain evidence="1 2">S 113</strain>
    </source>
</reference>
<gene>
    <name evidence="1" type="ORF">EK403_21280</name>
</gene>